<keyword evidence="5" id="KW-0963">Cytoplasm</keyword>
<dbReference type="Pfam" id="PF07289">
    <property type="entry name" value="BBL5"/>
    <property type="match status" value="1"/>
</dbReference>
<evidence type="ECO:0000256" key="7">
    <source>
        <dbReference type="ARBA" id="ARBA00023136"/>
    </source>
</evidence>
<dbReference type="InterPro" id="IPR014003">
    <property type="entry name" value="BBS5_PH"/>
</dbReference>
<dbReference type="EMBL" id="MTYJ01000187">
    <property type="protein sequence ID" value="OWA50280.1"/>
    <property type="molecule type" value="Genomic_DNA"/>
</dbReference>
<keyword evidence="9" id="KW-0966">Cell projection</keyword>
<comment type="similarity">
    <text evidence="3">Belongs to the BBS5 family.</text>
</comment>
<keyword evidence="12" id="KW-1185">Reference proteome</keyword>
<dbReference type="GO" id="GO:0034464">
    <property type="term" value="C:BBSome"/>
    <property type="evidence" value="ECO:0007669"/>
    <property type="project" value="InterPro"/>
</dbReference>
<organism evidence="11 12">
    <name type="scientific">Hypsibius exemplaris</name>
    <name type="common">Freshwater tardigrade</name>
    <dbReference type="NCBI Taxonomy" id="2072580"/>
    <lineage>
        <taxon>Eukaryota</taxon>
        <taxon>Metazoa</taxon>
        <taxon>Ecdysozoa</taxon>
        <taxon>Tardigrada</taxon>
        <taxon>Eutardigrada</taxon>
        <taxon>Parachela</taxon>
        <taxon>Hypsibioidea</taxon>
        <taxon>Hypsibiidae</taxon>
        <taxon>Hypsibius</taxon>
    </lineage>
</organism>
<evidence type="ECO:0000256" key="5">
    <source>
        <dbReference type="ARBA" id="ARBA00022490"/>
    </source>
</evidence>
<evidence type="ECO:0000256" key="3">
    <source>
        <dbReference type="ARBA" id="ARBA00005822"/>
    </source>
</evidence>
<dbReference type="Proteomes" id="UP000192578">
    <property type="component" value="Unassembled WGS sequence"/>
</dbReference>
<dbReference type="InterPro" id="IPR006606">
    <property type="entry name" value="BBL5"/>
</dbReference>
<dbReference type="GO" id="GO:0060170">
    <property type="term" value="C:ciliary membrane"/>
    <property type="evidence" value="ECO:0007669"/>
    <property type="project" value="UniProtKB-SubCell"/>
</dbReference>
<dbReference type="AlphaFoldDB" id="A0A9X6N9C5"/>
<feature type="domain" description="BBSome complex member BBS5 PH" evidence="10">
    <location>
        <begin position="216"/>
        <end position="270"/>
    </location>
</feature>
<comment type="caution">
    <text evidence="11">The sequence shown here is derived from an EMBL/GenBank/DDBJ whole genome shotgun (WGS) entry which is preliminary data.</text>
</comment>
<keyword evidence="6" id="KW-0969">Cilium</keyword>
<comment type="subcellular location">
    <subcellularLocation>
        <location evidence="1">Cell projection</location>
        <location evidence="1">Cilium membrane</location>
    </subcellularLocation>
    <subcellularLocation>
        <location evidence="2">Cytoplasm</location>
        <location evidence="2">Cytoskeleton</location>
        <location evidence="2">Microtubule organizing center</location>
        <location evidence="2">Centrosome</location>
        <location evidence="2">Centriolar satellite</location>
    </subcellularLocation>
</comment>
<dbReference type="SMART" id="SM00683">
    <property type="entry name" value="DM16"/>
    <property type="match status" value="2"/>
</dbReference>
<feature type="domain" description="BBSome complex member BBS5 PH" evidence="10">
    <location>
        <begin position="86"/>
        <end position="140"/>
    </location>
</feature>
<dbReference type="GO" id="GO:0032266">
    <property type="term" value="F:phosphatidylinositol-3-phosphate binding"/>
    <property type="evidence" value="ECO:0007669"/>
    <property type="project" value="TreeGrafter"/>
</dbReference>
<accession>A0A9X6N9C5</accession>
<evidence type="ECO:0000256" key="9">
    <source>
        <dbReference type="ARBA" id="ARBA00023273"/>
    </source>
</evidence>
<sequence>MTIRPIDLNPSLAVALSTGSLLNGLHLKASSKINNKSDTSIRGLLSKKLEVLTETVTFFNAADMLWQDKDVRLDCNKEQLKLRNGEKLMEKLDSIEDTKANTGERGTLYVTNLRLIWISTQLARVNISLGYNCISNVSIRTTISKLRGSVESLYIYAKCSTARFEFIFSSLIPGSARLYAVVNSVFRAYDSSRLYREIKLRGAIVDSSSLKLLPDEQMFDNLEGVFNLTSDTGVLGGLFITNVRLVWYSALNDNYNISVPFLSIKVVRPNKTKYGPAMVVETFTDGATCNLGFRIDPPEKMHSTLQKVQNLHSLFSKSPIFGLREMRTEAQAVPDVLKDGGADGNQDAEAPAKTDALAMYYMDGGNRKDRRIIFSKEIGLAIEEPPNGMTLADLWNPL</sequence>
<proteinExistence type="inferred from homology"/>
<protein>
    <submittedName>
        <fullName evidence="11">Bardet-Biedl syndrome 5 protein-like protein</fullName>
    </submittedName>
</protein>
<dbReference type="PANTHER" id="PTHR21351:SF0">
    <property type="entry name" value="BARDET-BIEDL SYNDROME 5 PROTEIN"/>
    <property type="match status" value="1"/>
</dbReference>
<evidence type="ECO:0000259" key="10">
    <source>
        <dbReference type="SMART" id="SM00683"/>
    </source>
</evidence>
<evidence type="ECO:0000256" key="8">
    <source>
        <dbReference type="ARBA" id="ARBA00023212"/>
    </source>
</evidence>
<evidence type="ECO:0000256" key="1">
    <source>
        <dbReference type="ARBA" id="ARBA00004309"/>
    </source>
</evidence>
<evidence type="ECO:0000313" key="11">
    <source>
        <dbReference type="EMBL" id="OWA50280.1"/>
    </source>
</evidence>
<keyword evidence="4" id="KW-1003">Cell membrane</keyword>
<keyword evidence="8" id="KW-0206">Cytoskeleton</keyword>
<name>A0A9X6N9C5_HYPEX</name>
<dbReference type="PIRSF" id="PIRSF010072">
    <property type="entry name" value="DUF1448"/>
    <property type="match status" value="1"/>
</dbReference>
<dbReference type="PANTHER" id="PTHR21351">
    <property type="entry name" value="BARDET-BIEDL SYNDROME PROTEIN 5"/>
    <property type="match status" value="1"/>
</dbReference>
<dbReference type="InterPro" id="IPR030804">
    <property type="entry name" value="BBS5/fem-3"/>
</dbReference>
<dbReference type="GO" id="GO:0036064">
    <property type="term" value="C:ciliary basal body"/>
    <property type="evidence" value="ECO:0007669"/>
    <property type="project" value="TreeGrafter"/>
</dbReference>
<dbReference type="GO" id="GO:0034451">
    <property type="term" value="C:centriolar satellite"/>
    <property type="evidence" value="ECO:0007669"/>
    <property type="project" value="UniProtKB-SubCell"/>
</dbReference>
<dbReference type="GO" id="GO:0060271">
    <property type="term" value="P:cilium assembly"/>
    <property type="evidence" value="ECO:0007669"/>
    <property type="project" value="TreeGrafter"/>
</dbReference>
<reference evidence="12" key="1">
    <citation type="submission" date="2017-01" db="EMBL/GenBank/DDBJ databases">
        <title>Comparative genomics of anhydrobiosis in the tardigrade Hypsibius dujardini.</title>
        <authorList>
            <person name="Yoshida Y."/>
            <person name="Koutsovoulos G."/>
            <person name="Laetsch D."/>
            <person name="Stevens L."/>
            <person name="Kumar S."/>
            <person name="Horikawa D."/>
            <person name="Ishino K."/>
            <person name="Komine S."/>
            <person name="Tomita M."/>
            <person name="Blaxter M."/>
            <person name="Arakawa K."/>
        </authorList>
    </citation>
    <scope>NUCLEOTIDE SEQUENCE [LARGE SCALE GENOMIC DNA]</scope>
    <source>
        <strain evidence="12">Z151</strain>
    </source>
</reference>
<gene>
    <name evidence="11" type="ORF">BV898_14802</name>
</gene>
<keyword evidence="7" id="KW-0472">Membrane</keyword>
<evidence type="ECO:0000256" key="2">
    <source>
        <dbReference type="ARBA" id="ARBA00004607"/>
    </source>
</evidence>
<evidence type="ECO:0000256" key="6">
    <source>
        <dbReference type="ARBA" id="ARBA00023069"/>
    </source>
</evidence>
<dbReference type="OrthoDB" id="10261999at2759"/>
<evidence type="ECO:0000313" key="12">
    <source>
        <dbReference type="Proteomes" id="UP000192578"/>
    </source>
</evidence>
<evidence type="ECO:0000256" key="4">
    <source>
        <dbReference type="ARBA" id="ARBA00022475"/>
    </source>
</evidence>